<reference evidence="4" key="1">
    <citation type="submission" date="2018-05" db="EMBL/GenBank/DDBJ databases">
        <authorList>
            <person name="Cea G.-C."/>
            <person name="William W."/>
        </authorList>
    </citation>
    <scope>NUCLEOTIDE SEQUENCE [LARGE SCALE GENOMIC DNA]</scope>
    <source>
        <strain evidence="4">DB21MT 5</strain>
    </source>
</reference>
<evidence type="ECO:0000313" key="4">
    <source>
        <dbReference type="Proteomes" id="UP000250163"/>
    </source>
</evidence>
<dbReference type="GO" id="GO:0005829">
    <property type="term" value="C:cytosol"/>
    <property type="evidence" value="ECO:0007669"/>
    <property type="project" value="TreeGrafter"/>
</dbReference>
<proteinExistence type="predicted"/>
<accession>A0A330LQV6</accession>
<dbReference type="Pfam" id="PF02754">
    <property type="entry name" value="CCG"/>
    <property type="match status" value="2"/>
</dbReference>
<feature type="domain" description="Cysteine-rich" evidence="2">
    <location>
        <begin position="47"/>
        <end position="128"/>
    </location>
</feature>
<evidence type="ECO:0000256" key="1">
    <source>
        <dbReference type="SAM" id="Phobius"/>
    </source>
</evidence>
<dbReference type="GO" id="GO:0016491">
    <property type="term" value="F:oxidoreductase activity"/>
    <property type="evidence" value="ECO:0007669"/>
    <property type="project" value="UniProtKB-ARBA"/>
</dbReference>
<dbReference type="InterPro" id="IPR004017">
    <property type="entry name" value="Cys_rich_dom"/>
</dbReference>
<dbReference type="EMBL" id="LS483250">
    <property type="protein sequence ID" value="SQD78341.1"/>
    <property type="molecule type" value="Genomic_DNA"/>
</dbReference>
<dbReference type="RefSeq" id="WP_269461241.1">
    <property type="nucleotide sequence ID" value="NZ_LS483250.1"/>
</dbReference>
<keyword evidence="4" id="KW-1185">Reference proteome</keyword>
<keyword evidence="1" id="KW-0812">Transmembrane</keyword>
<gene>
    <name evidence="3" type="primary">ykgE</name>
    <name evidence="3" type="ORF">MORIYA_1863</name>
</gene>
<evidence type="ECO:0000259" key="2">
    <source>
        <dbReference type="Pfam" id="PF02754"/>
    </source>
</evidence>
<organism evidence="3 4">
    <name type="scientific">Moritella yayanosii</name>
    <dbReference type="NCBI Taxonomy" id="69539"/>
    <lineage>
        <taxon>Bacteria</taxon>
        <taxon>Pseudomonadati</taxon>
        <taxon>Pseudomonadota</taxon>
        <taxon>Gammaproteobacteria</taxon>
        <taxon>Alteromonadales</taxon>
        <taxon>Moritellaceae</taxon>
        <taxon>Moritella</taxon>
    </lineage>
</organism>
<dbReference type="AlphaFoldDB" id="A0A330LQV6"/>
<keyword evidence="1" id="KW-1133">Transmembrane helix</keyword>
<protein>
    <submittedName>
        <fullName evidence="3">Putative hydroxyacid oxidoreductase (Fe-S centre)</fullName>
    </submittedName>
</protein>
<sequence length="286" mass="31346">MFLQKIKITQTPLLRYLLALITFVFCCACLYHAPKNKLGEQGEMMKVNFFVTCLCDVVKSNVAKKTVLLLEQLGCEVLFPKEQGCCGQPSLNSGYIESSKPAMKSLIRAFEGNEYPIVTPAGSCAAAVKKYPEYLADEPEWAARAQAVSDRLFELTQFIVNELKVENVGAKLVGRGVYHPSCSLIRKLGVREEPLKLLGNVEGLELVAIKNQETCCGFGGTFSIKMAEISGEMVKEKATHITAVTPDYLIGADVSCLMNIAGRLSREGKTVQVLHIVDVLMSQVGE</sequence>
<evidence type="ECO:0000313" key="3">
    <source>
        <dbReference type="EMBL" id="SQD78341.1"/>
    </source>
</evidence>
<keyword evidence="1" id="KW-0472">Membrane</keyword>
<feature type="domain" description="Cysteine-rich" evidence="2">
    <location>
        <begin position="177"/>
        <end position="260"/>
    </location>
</feature>
<feature type="transmembrane region" description="Helical" evidence="1">
    <location>
        <begin position="12"/>
        <end position="33"/>
    </location>
</feature>
<dbReference type="PANTHER" id="PTHR30296">
    <property type="entry name" value="UNCHARACTERIZED PROTEIN YKGE"/>
    <property type="match status" value="1"/>
</dbReference>
<dbReference type="PANTHER" id="PTHR30296:SF0">
    <property type="entry name" value="LACTATE UTILIZATION PROTEIN A"/>
    <property type="match status" value="1"/>
</dbReference>
<dbReference type="Proteomes" id="UP000250163">
    <property type="component" value="Chromosome MORIYA"/>
</dbReference>
<name>A0A330LQV6_9GAMM</name>
<dbReference type="KEGG" id="mya:MORIYA_1863"/>